<dbReference type="InterPro" id="IPR002401">
    <property type="entry name" value="Cyt_P450_E_grp-I"/>
</dbReference>
<gene>
    <name evidence="5" type="ORF">Daus18300_008124</name>
</gene>
<dbReference type="EMBL" id="JAWRVE010000074">
    <property type="protein sequence ID" value="KAL1863131.1"/>
    <property type="molecule type" value="Genomic_DNA"/>
</dbReference>
<dbReference type="CDD" id="cd11060">
    <property type="entry name" value="CYP57A1-like"/>
    <property type="match status" value="1"/>
</dbReference>
<evidence type="ECO:0000313" key="6">
    <source>
        <dbReference type="Proteomes" id="UP001583177"/>
    </source>
</evidence>
<reference evidence="5 6" key="1">
    <citation type="journal article" date="2024" name="IMA Fungus">
        <title>IMA Genome - F19 : A genome assembly and annotation guide to empower mycologists, including annotated draft genome sequences of Ceratocystis pirilliformis, Diaporthe australafricana, Fusarium ophioides, Paecilomyces lecythidis, and Sporothrix stenoceras.</title>
        <authorList>
            <person name="Aylward J."/>
            <person name="Wilson A.M."/>
            <person name="Visagie C.M."/>
            <person name="Spraker J."/>
            <person name="Barnes I."/>
            <person name="Buitendag C."/>
            <person name="Ceriani C."/>
            <person name="Del Mar Angel L."/>
            <person name="du Plessis D."/>
            <person name="Fuchs T."/>
            <person name="Gasser K."/>
            <person name="Kramer D."/>
            <person name="Li W."/>
            <person name="Munsamy K."/>
            <person name="Piso A."/>
            <person name="Price J.L."/>
            <person name="Sonnekus B."/>
            <person name="Thomas C."/>
            <person name="van der Nest A."/>
            <person name="van Dijk A."/>
            <person name="van Heerden A."/>
            <person name="van Vuuren N."/>
            <person name="Yilmaz N."/>
            <person name="Duong T.A."/>
            <person name="van der Merwe N.A."/>
            <person name="Wingfield M.J."/>
            <person name="Wingfield B.D."/>
        </authorList>
    </citation>
    <scope>NUCLEOTIDE SEQUENCE [LARGE SCALE GENOMIC DNA]</scope>
    <source>
        <strain evidence="5 6">CMW 18300</strain>
    </source>
</reference>
<dbReference type="InterPro" id="IPR036396">
    <property type="entry name" value="Cyt_P450_sf"/>
</dbReference>
<keyword evidence="3" id="KW-0408">Iron</keyword>
<keyword evidence="4" id="KW-1133">Transmembrane helix</keyword>
<evidence type="ECO:0000313" key="5">
    <source>
        <dbReference type="EMBL" id="KAL1863131.1"/>
    </source>
</evidence>
<dbReference type="InterPro" id="IPR001128">
    <property type="entry name" value="Cyt_P450"/>
</dbReference>
<dbReference type="Gene3D" id="1.10.630.10">
    <property type="entry name" value="Cytochrome P450"/>
    <property type="match status" value="1"/>
</dbReference>
<keyword evidence="4" id="KW-0472">Membrane</keyword>
<evidence type="ECO:0000256" key="2">
    <source>
        <dbReference type="ARBA" id="ARBA00022723"/>
    </source>
</evidence>
<dbReference type="PANTHER" id="PTHR24305:SF168">
    <property type="entry name" value="P450, PUTATIVE (EUROFUNG)-RELATED"/>
    <property type="match status" value="1"/>
</dbReference>
<dbReference type="PANTHER" id="PTHR24305">
    <property type="entry name" value="CYTOCHROME P450"/>
    <property type="match status" value="1"/>
</dbReference>
<name>A0ABR3WK03_9PEZI</name>
<keyword evidence="2" id="KW-0479">Metal-binding</keyword>
<dbReference type="InterPro" id="IPR050121">
    <property type="entry name" value="Cytochrome_P450_monoxygenase"/>
</dbReference>
<organism evidence="5 6">
    <name type="scientific">Diaporthe australafricana</name>
    <dbReference type="NCBI Taxonomy" id="127596"/>
    <lineage>
        <taxon>Eukaryota</taxon>
        <taxon>Fungi</taxon>
        <taxon>Dikarya</taxon>
        <taxon>Ascomycota</taxon>
        <taxon>Pezizomycotina</taxon>
        <taxon>Sordariomycetes</taxon>
        <taxon>Sordariomycetidae</taxon>
        <taxon>Diaporthales</taxon>
        <taxon>Diaporthaceae</taxon>
        <taxon>Diaporthe</taxon>
    </lineage>
</organism>
<dbReference type="SUPFAM" id="SSF48264">
    <property type="entry name" value="Cytochrome P450"/>
    <property type="match status" value="1"/>
</dbReference>
<proteinExistence type="predicted"/>
<sequence>MALKLPDYSPAWLLSLTFLIILIVQKASAYWRLRRFRGPPGTGRIARIAPNILITSSPEVWAHVNRKAGYKRSDWYYQGLRFEHRRDNVFTQTDNAKHEKRRKQMAPGVRLTFALPAPWLIIAQYSGRENHDIEAAVDARVQEFVNLIRSKYLSTEERVVPMECAKKVQYFTLDVITSVGLGRSFGMLVSDRDAHDFIKSSEEGLYAAVAFMALGLSWLSHVLWLGRMFAPSPKDPTGFGKMVGTCFHYVDQRAADPTDERSDMLASFIRHGLVGDELRTEAVEQVLAGSDTTSSAISRIFLHLLANPRVQRKLQQEIDEAAQSGKYPMSTTGIIPLERARQLPYLQAVIREGTRVRPPVVNIFSKDVPAGGDTVTVDGQSVFIPGGTSVGYSAVAMHHDKALYGDDSQSFRPERWFEKDAEKLGAMTKANDLIFGDGKWQCLGKTGGHDRAQQTHI</sequence>
<keyword evidence="6" id="KW-1185">Reference proteome</keyword>
<evidence type="ECO:0000256" key="3">
    <source>
        <dbReference type="ARBA" id="ARBA00023004"/>
    </source>
</evidence>
<protein>
    <recommendedName>
        <fullName evidence="7">Cytochrome P450</fullName>
    </recommendedName>
</protein>
<evidence type="ECO:0000256" key="4">
    <source>
        <dbReference type="SAM" id="Phobius"/>
    </source>
</evidence>
<keyword evidence="4" id="KW-0812">Transmembrane</keyword>
<evidence type="ECO:0000256" key="1">
    <source>
        <dbReference type="ARBA" id="ARBA00022617"/>
    </source>
</evidence>
<keyword evidence="1" id="KW-0349">Heme</keyword>
<dbReference type="Proteomes" id="UP001583177">
    <property type="component" value="Unassembled WGS sequence"/>
</dbReference>
<dbReference type="Pfam" id="PF00067">
    <property type="entry name" value="p450"/>
    <property type="match status" value="1"/>
</dbReference>
<accession>A0ABR3WK03</accession>
<feature type="transmembrane region" description="Helical" evidence="4">
    <location>
        <begin position="12"/>
        <end position="31"/>
    </location>
</feature>
<feature type="transmembrane region" description="Helical" evidence="4">
    <location>
        <begin position="205"/>
        <end position="226"/>
    </location>
</feature>
<evidence type="ECO:0008006" key="7">
    <source>
        <dbReference type="Google" id="ProtNLM"/>
    </source>
</evidence>
<dbReference type="PRINTS" id="PR00463">
    <property type="entry name" value="EP450I"/>
</dbReference>
<comment type="caution">
    <text evidence="5">The sequence shown here is derived from an EMBL/GenBank/DDBJ whole genome shotgun (WGS) entry which is preliminary data.</text>
</comment>